<dbReference type="Proteomes" id="UP000004605">
    <property type="component" value="Unassembled WGS sequence"/>
</dbReference>
<reference evidence="5 6" key="1">
    <citation type="journal article" date="2012" name="Int. J. Syst. Evol. Microbiol.">
        <title>Vibrio caribbeanicus sp. nov., isolated from the marine sponge Scleritoderma cyanea.</title>
        <authorList>
            <person name="Hoffmann M."/>
            <person name="Monday S.R."/>
            <person name="Allard M.W."/>
            <person name="Strain E.A."/>
            <person name="Whittaker P."/>
            <person name="Naum M."/>
            <person name="McCarthy P.J."/>
            <person name="Lopez J.V."/>
            <person name="Fischer M."/>
            <person name="Brown E.W."/>
        </authorList>
    </citation>
    <scope>NUCLEOTIDE SEQUENCE [LARGE SCALE GENOMIC DNA]</scope>
    <source>
        <strain evidence="5 6">ATCC 700023</strain>
    </source>
</reference>
<dbReference type="GO" id="GO:0003677">
    <property type="term" value="F:DNA binding"/>
    <property type="evidence" value="ECO:0007669"/>
    <property type="project" value="UniProtKB-KW"/>
</dbReference>
<keyword evidence="6" id="KW-1185">Reference proteome</keyword>
<keyword evidence="2" id="KW-0238">DNA-binding</keyword>
<evidence type="ECO:0000259" key="4">
    <source>
        <dbReference type="PROSITE" id="PS50943"/>
    </source>
</evidence>
<dbReference type="CDD" id="cd00093">
    <property type="entry name" value="HTH_XRE"/>
    <property type="match status" value="1"/>
</dbReference>
<evidence type="ECO:0000313" key="5">
    <source>
        <dbReference type="EMBL" id="EGU44696.1"/>
    </source>
</evidence>
<dbReference type="SUPFAM" id="SSF51306">
    <property type="entry name" value="LexA/Signal peptidase"/>
    <property type="match status" value="1"/>
</dbReference>
<dbReference type="Gene3D" id="2.10.109.10">
    <property type="entry name" value="Umud Fragment, subunit A"/>
    <property type="match status" value="1"/>
</dbReference>
<organism evidence="5 6">
    <name type="scientific">Vibrio ichthyoenteri ATCC 700023</name>
    <dbReference type="NCBI Taxonomy" id="870968"/>
    <lineage>
        <taxon>Bacteria</taxon>
        <taxon>Pseudomonadati</taxon>
        <taxon>Pseudomonadota</taxon>
        <taxon>Gammaproteobacteria</taxon>
        <taxon>Vibrionales</taxon>
        <taxon>Vibrionaceae</taxon>
        <taxon>Vibrio</taxon>
    </lineage>
</organism>
<dbReference type="InterPro" id="IPR039418">
    <property type="entry name" value="LexA-like"/>
</dbReference>
<dbReference type="InterPro" id="IPR010982">
    <property type="entry name" value="Lambda_DNA-bd_dom_sf"/>
</dbReference>
<dbReference type="Gene3D" id="1.10.260.40">
    <property type="entry name" value="lambda repressor-like DNA-binding domains"/>
    <property type="match status" value="1"/>
</dbReference>
<dbReference type="InterPro" id="IPR015927">
    <property type="entry name" value="Peptidase_S24_S26A/B/C"/>
</dbReference>
<dbReference type="SUPFAM" id="SSF47413">
    <property type="entry name" value="lambda repressor-like DNA-binding domains"/>
    <property type="match status" value="1"/>
</dbReference>
<dbReference type="PANTHER" id="PTHR40661:SF3">
    <property type="entry name" value="FELS-1 PROPHAGE TRANSCRIPTIONAL REGULATOR"/>
    <property type="match status" value="1"/>
</dbReference>
<dbReference type="RefSeq" id="WP_006711319.1">
    <property type="nucleotide sequence ID" value="NZ_AFWF01000066.1"/>
</dbReference>
<gene>
    <name evidence="5" type="ORF">VII00023_20177</name>
</gene>
<dbReference type="SMART" id="SM00530">
    <property type="entry name" value="HTH_XRE"/>
    <property type="match status" value="1"/>
</dbReference>
<keyword evidence="3" id="KW-0804">Transcription</keyword>
<accession>F9RZN7</accession>
<evidence type="ECO:0000256" key="3">
    <source>
        <dbReference type="ARBA" id="ARBA00023163"/>
    </source>
</evidence>
<name>F9RZN7_9VIBR</name>
<evidence type="ECO:0000256" key="2">
    <source>
        <dbReference type="ARBA" id="ARBA00023125"/>
    </source>
</evidence>
<dbReference type="PANTHER" id="PTHR40661">
    <property type="match status" value="1"/>
</dbReference>
<dbReference type="EMBL" id="AFWF01000066">
    <property type="protein sequence ID" value="EGU44696.1"/>
    <property type="molecule type" value="Genomic_DNA"/>
</dbReference>
<dbReference type="OrthoDB" id="9791537at2"/>
<evidence type="ECO:0000313" key="6">
    <source>
        <dbReference type="Proteomes" id="UP000004605"/>
    </source>
</evidence>
<dbReference type="PROSITE" id="PS50943">
    <property type="entry name" value="HTH_CROC1"/>
    <property type="match status" value="1"/>
</dbReference>
<dbReference type="CDD" id="cd06529">
    <property type="entry name" value="S24_LexA-like"/>
    <property type="match status" value="1"/>
</dbReference>
<evidence type="ECO:0000256" key="1">
    <source>
        <dbReference type="ARBA" id="ARBA00023015"/>
    </source>
</evidence>
<dbReference type="InterPro" id="IPR001387">
    <property type="entry name" value="Cro/C1-type_HTH"/>
</dbReference>
<dbReference type="Pfam" id="PF00717">
    <property type="entry name" value="Peptidase_S24"/>
    <property type="match status" value="1"/>
</dbReference>
<comment type="caution">
    <text evidence="5">The sequence shown here is derived from an EMBL/GenBank/DDBJ whole genome shotgun (WGS) entry which is preliminary data.</text>
</comment>
<dbReference type="InterPro" id="IPR036286">
    <property type="entry name" value="LexA/Signal_pep-like_sf"/>
</dbReference>
<protein>
    <submittedName>
        <fullName evidence="5">Prophage MuSo1, Cro/CI family transcriptional regulator</fullName>
    </submittedName>
</protein>
<dbReference type="AlphaFoldDB" id="F9RZN7"/>
<proteinExistence type="predicted"/>
<keyword evidence="1" id="KW-0805">Transcription regulation</keyword>
<feature type="domain" description="HTH cro/C1-type" evidence="4">
    <location>
        <begin position="8"/>
        <end position="61"/>
    </location>
</feature>
<sequence>MNSLEERLKAARTYLGFTQDEMANALGAKKRGYQENENGKTKPRADIIAGFVKLGINANWLLVGEGEMSLRSSIDLVPNPDTISVENSVKQPLNAELAADIIGSADIDVIKKAVEKLQYTSLKTVVDKFEEEYVLVPGYHVQVSTGHGTCPFDEGVKRHLAFRRKYLNYRKCKDNQLAVVFSRGDSMEPTIKDNDSLLIDLSCVQPVDGKIFVVRLGDDLYAKRVQCLVNGGLTLISDNKEYPPQTITPEDLGSLKIIGQVIWIGKDV</sequence>